<feature type="compositionally biased region" description="Polar residues" evidence="3">
    <location>
        <begin position="941"/>
        <end position="965"/>
    </location>
</feature>
<dbReference type="AlphaFoldDB" id="A7ATH3"/>
<dbReference type="RefSeq" id="XP_001609802.1">
    <property type="nucleotide sequence ID" value="XM_001609752.1"/>
</dbReference>
<dbReference type="GO" id="GO:0048015">
    <property type="term" value="P:phosphatidylinositol-mediated signaling"/>
    <property type="evidence" value="ECO:0007669"/>
    <property type="project" value="TreeGrafter"/>
</dbReference>
<dbReference type="GO" id="GO:0046854">
    <property type="term" value="P:phosphatidylinositol phosphate biosynthetic process"/>
    <property type="evidence" value="ECO:0007669"/>
    <property type="project" value="InterPro"/>
</dbReference>
<feature type="region of interest" description="Disordered" evidence="3">
    <location>
        <begin position="939"/>
        <end position="965"/>
    </location>
</feature>
<evidence type="ECO:0000259" key="4">
    <source>
        <dbReference type="PROSITE" id="PS50290"/>
    </source>
</evidence>
<evidence type="ECO:0000256" key="3">
    <source>
        <dbReference type="SAM" id="MobiDB-lite"/>
    </source>
</evidence>
<keyword evidence="1 5" id="KW-0808">Transferase</keyword>
<dbReference type="SUPFAM" id="SSF56112">
    <property type="entry name" value="Protein kinase-like (PK-like)"/>
    <property type="match status" value="2"/>
</dbReference>
<dbReference type="SMART" id="SM00146">
    <property type="entry name" value="PI3Kc"/>
    <property type="match status" value="1"/>
</dbReference>
<dbReference type="Gene3D" id="3.30.1010.10">
    <property type="entry name" value="Phosphatidylinositol 3-kinase Catalytic Subunit, Chain A, domain 4"/>
    <property type="match status" value="1"/>
</dbReference>
<keyword evidence="2 5" id="KW-0418">Kinase</keyword>
<keyword evidence="6" id="KW-1185">Reference proteome</keyword>
<dbReference type="PROSITE" id="PS50290">
    <property type="entry name" value="PI3_4_KINASE_3"/>
    <property type="match status" value="1"/>
</dbReference>
<reference evidence="5 6" key="1">
    <citation type="journal article" date="2007" name="PLoS Pathog.">
        <title>Genome sequence of Babesia bovis and comparative analysis of apicomplexan hemoprotozoa.</title>
        <authorList>
            <person name="Brayton K.A."/>
            <person name="Lau A.O.T."/>
            <person name="Herndon D.R."/>
            <person name="Hannick L."/>
            <person name="Kappmeyer L.S."/>
            <person name="Berens S.J."/>
            <person name="Bidwell S.L."/>
            <person name="Brown W.C."/>
            <person name="Crabtree J."/>
            <person name="Fadrosh D."/>
            <person name="Feldblum T."/>
            <person name="Forberger H.A."/>
            <person name="Haas B.J."/>
            <person name="Howell J.M."/>
            <person name="Khouri H."/>
            <person name="Koo H."/>
            <person name="Mann D.J."/>
            <person name="Norimine J."/>
            <person name="Paulsen I.T."/>
            <person name="Radune D."/>
            <person name="Ren Q."/>
            <person name="Smith R.K. Jr."/>
            <person name="Suarez C.E."/>
            <person name="White O."/>
            <person name="Wortman J.R."/>
            <person name="Knowles D.P. Jr."/>
            <person name="McElwain T.F."/>
            <person name="Nene V.M."/>
        </authorList>
    </citation>
    <scope>NUCLEOTIDE SEQUENCE [LARGE SCALE GENOMIC DNA]</scope>
    <source>
        <strain evidence="5">T2Bo</strain>
    </source>
</reference>
<dbReference type="GeneID" id="5478031"/>
<dbReference type="Pfam" id="PF00454">
    <property type="entry name" value="PI3_PI4_kinase"/>
    <property type="match status" value="1"/>
</dbReference>
<dbReference type="GO" id="GO:0005737">
    <property type="term" value="C:cytoplasm"/>
    <property type="evidence" value="ECO:0007669"/>
    <property type="project" value="TreeGrafter"/>
</dbReference>
<feature type="domain" description="PI3K/PI4K catalytic" evidence="4">
    <location>
        <begin position="814"/>
        <end position="1204"/>
    </location>
</feature>
<dbReference type="EC" id="2.7.1.67" evidence="5"/>
<dbReference type="InterPro" id="IPR011009">
    <property type="entry name" value="Kinase-like_dom_sf"/>
</dbReference>
<reference evidence="6" key="2">
    <citation type="journal article" date="2020" name="Data Brief">
        <title>Transcriptome dataset of Babesia bovis life stages within vertebrate and invertebrate hosts.</title>
        <authorList>
            <person name="Ueti M.W."/>
            <person name="Johnson W.C."/>
            <person name="Kappmeyer L.S."/>
            <person name="Herndon D.R."/>
            <person name="Mousel M.R."/>
            <person name="Reif K.E."/>
            <person name="Taus N.S."/>
            <person name="Ifeonu O.O."/>
            <person name="Silva J.C."/>
            <person name="Suarez C.E."/>
            <person name="Brayton K.A."/>
        </authorList>
    </citation>
    <scope>NUCLEOTIDE SEQUENCE [LARGE SCALE GENOMIC DNA]</scope>
</reference>
<gene>
    <name evidence="5" type="ORF">BBOV_II002790</name>
</gene>
<dbReference type="GO" id="GO:0016020">
    <property type="term" value="C:membrane"/>
    <property type="evidence" value="ECO:0007669"/>
    <property type="project" value="TreeGrafter"/>
</dbReference>
<dbReference type="InterPro" id="IPR015433">
    <property type="entry name" value="PI3/4_kinase"/>
</dbReference>
<dbReference type="Gene3D" id="1.10.1070.11">
    <property type="entry name" value="Phosphatidylinositol 3-/4-kinase, catalytic domain"/>
    <property type="match status" value="1"/>
</dbReference>
<dbReference type="InterPro" id="IPR036940">
    <property type="entry name" value="PI3/4_kinase_cat_sf"/>
</dbReference>
<evidence type="ECO:0000313" key="5">
    <source>
        <dbReference type="EMBL" id="EDO06234.1"/>
    </source>
</evidence>
<name>A7ATH3_BABBO</name>
<protein>
    <submittedName>
        <fullName evidence="5">1-phosphatidylinositol 4-kinase, putative</fullName>
        <ecNumber evidence="5">2.7.1.67</ecNumber>
    </submittedName>
</protein>
<evidence type="ECO:0000313" key="6">
    <source>
        <dbReference type="Proteomes" id="UP000002173"/>
    </source>
</evidence>
<organism evidence="5 6">
    <name type="scientific">Babesia bovis</name>
    <dbReference type="NCBI Taxonomy" id="5865"/>
    <lineage>
        <taxon>Eukaryota</taxon>
        <taxon>Sar</taxon>
        <taxon>Alveolata</taxon>
        <taxon>Apicomplexa</taxon>
        <taxon>Aconoidasida</taxon>
        <taxon>Piroplasmida</taxon>
        <taxon>Babesiidae</taxon>
        <taxon>Babesia</taxon>
    </lineage>
</organism>
<dbReference type="STRING" id="5865.A7ATH3"/>
<dbReference type="GO" id="GO:0004430">
    <property type="term" value="F:1-phosphatidylinositol 4-kinase activity"/>
    <property type="evidence" value="ECO:0007669"/>
    <property type="project" value="UniProtKB-EC"/>
</dbReference>
<dbReference type="PANTHER" id="PTHR10048">
    <property type="entry name" value="PHOSPHATIDYLINOSITOL KINASE"/>
    <property type="match status" value="1"/>
</dbReference>
<dbReference type="OMA" id="CFRKSTL"/>
<sequence length="1220" mass="138898">MDVTHFVDSYLAYKHAQCSSLKNASSFDALDKLCHRRSSTSLNCKNLHCSSSDTTTSSFSFEDLNPERLRLSASRLIFLFERNLEITLDILTSYILRCLIFNNVGQRQYKRLIKLTKFISTFFRVVPIGGIKVKDACSRSKKSAVFFSKDKVLNSRLQRKHIKARQNILATLRTCLRLKGFLSGLHINPWYIVQLLRRVSILVKSRSKLYEDGWVDIQTLYSHDSRGYALLDDGATLILNILYNACHKIPGHIVLRSKLCQWNCFRRVYTREMAHIILFMDYVFVEKSHLKLLNSLRRLLHENINNLLYRIDPGKLKPSAYTDMCNQLYTIYAFLNRRLLFQEPKWQFVPHFFVIERMASMGLLNHSALPVGKGIGHVKWLLMLVTQLLTSSQVSRRSAWLAIQIMARFFHDSVITHGMIRCPKAKPCFRCLIDFTNVACGMHRILKLFRQSGFYASHVRLVKVLIKTYISKLYISFVNFSEGLDEVCDVFLGFKGVSTYQNDDDCGKHGAPVSLRFAAHLIRQRCLTLLSRESMNPRFKNPNLDAVVRHPVYLKLLFAVGNMTCLKIIPTVEGIMADCQRHVMFDYLASQGVIKPWLPHSMRTVSSGKIYFSGHTSLLAQIYLQHKGIDVCLSEFIVNDNLSVMQRTQACHALAHNPHLVSLILPQLVQSLYVDPGDRVWHLLSATMSDDLVSERLPYYLACMVHTSDQHGVAHKAATFLDLFICAARDSDKLRLDMRSIHMHSKLLELALYLATVDPNDRKRRLREGLSKVNQRCIVGRHVRCFDDSLEKCGYGLHNVTPGSYGSKSIRCLDAKTSHMLNSATRVPFTLDFYLENSMSTRYIYKMNDDMRQDALVIQVKLFLMHVFRKYNLEAYLQPFLVVPYSTALYTVLKLRLPSLDIFGPGTLYSQGDKNMSNAHSVTSLDSVALFMDHVKMEPSNVGSPSRPTSPHQGSRQEYNADSSDTESMASLVNHTIMQNRWCSGCRPLCYAEANIPDTLQGVIGCTHILGGIVGFIPGSISRHTIGQDYGGSLEDYFLLKFGPRGSTTFRCAMDNFIKSMAGYSLLCFLLQVKDRHNGNLMISSAGHIIHIDYGFILGSSPAADVHFEQAPFKLTKEMTDLLGGVESDNFQRYVRLLVASYLCVRQESSTLISFVKLLEHSGMTCFRRSSVDKLRQRLFLEATPERAASFILRKVHASLHSKTTLVYDMVQAWQQGIAH</sequence>
<dbReference type="PROSITE" id="PS00916">
    <property type="entry name" value="PI3_4_KINASE_2"/>
    <property type="match status" value="1"/>
</dbReference>
<dbReference type="VEuPathDB" id="PiroplasmaDB:BBOV_II002790"/>
<accession>A7ATH3</accession>
<evidence type="ECO:0000256" key="1">
    <source>
        <dbReference type="ARBA" id="ARBA00022679"/>
    </source>
</evidence>
<dbReference type="KEGG" id="bbo:BBOV_II002790"/>
<reference evidence="6" key="3">
    <citation type="journal article" date="2021" name="Int. J. Parasitol.">
        <title>Comparative analysis of gene expression between Babesia bovis blood stages and kinetes allowed by improved genome annotation.</title>
        <authorList>
            <person name="Ueti M.W."/>
            <person name="Johnson W.C."/>
            <person name="Kappmeyer L.S."/>
            <person name="Herndon D.R."/>
            <person name="Mousel M.R."/>
            <person name="Reif K.E."/>
            <person name="Taus N.S."/>
            <person name="Ifeonu O.O."/>
            <person name="Silva J.C."/>
            <person name="Suarez C.E."/>
            <person name="Brayton K.A."/>
        </authorList>
    </citation>
    <scope>NUCLEOTIDE SEQUENCE [LARGE SCALE GENOMIC DNA]</scope>
</reference>
<dbReference type="InterPro" id="IPR018936">
    <property type="entry name" value="PI3/4_kinase_CS"/>
</dbReference>
<dbReference type="InParanoid" id="A7ATH3"/>
<evidence type="ECO:0000256" key="2">
    <source>
        <dbReference type="ARBA" id="ARBA00022777"/>
    </source>
</evidence>
<comment type="caution">
    <text evidence="5">The sequence shown here is derived from an EMBL/GenBank/DDBJ whole genome shotgun (WGS) entry which is preliminary data.</text>
</comment>
<dbReference type="Proteomes" id="UP000002173">
    <property type="component" value="Unassembled WGS sequence"/>
</dbReference>
<dbReference type="InterPro" id="IPR000403">
    <property type="entry name" value="PI3/4_kinase_cat_dom"/>
</dbReference>
<proteinExistence type="predicted"/>
<dbReference type="eggNOG" id="KOG0902">
    <property type="taxonomic scope" value="Eukaryota"/>
</dbReference>
<dbReference type="EMBL" id="AAXT01000003">
    <property type="protein sequence ID" value="EDO06234.1"/>
    <property type="molecule type" value="Genomic_DNA"/>
</dbReference>